<feature type="compositionally biased region" description="Low complexity" evidence="1">
    <location>
        <begin position="38"/>
        <end position="51"/>
    </location>
</feature>
<organism evidence="2 3">
    <name type="scientific">Cerrena zonata</name>
    <dbReference type="NCBI Taxonomy" id="2478898"/>
    <lineage>
        <taxon>Eukaryota</taxon>
        <taxon>Fungi</taxon>
        <taxon>Dikarya</taxon>
        <taxon>Basidiomycota</taxon>
        <taxon>Agaricomycotina</taxon>
        <taxon>Agaricomycetes</taxon>
        <taxon>Polyporales</taxon>
        <taxon>Cerrenaceae</taxon>
        <taxon>Cerrena</taxon>
    </lineage>
</organism>
<feature type="compositionally biased region" description="Polar residues" evidence="1">
    <location>
        <begin position="273"/>
        <end position="294"/>
    </location>
</feature>
<evidence type="ECO:0000256" key="1">
    <source>
        <dbReference type="SAM" id="MobiDB-lite"/>
    </source>
</evidence>
<evidence type="ECO:0000313" key="3">
    <source>
        <dbReference type="Proteomes" id="UP001385951"/>
    </source>
</evidence>
<feature type="region of interest" description="Disordered" evidence="1">
    <location>
        <begin position="273"/>
        <end position="296"/>
    </location>
</feature>
<feature type="region of interest" description="Disordered" evidence="1">
    <location>
        <begin position="24"/>
        <end position="64"/>
    </location>
</feature>
<dbReference type="Proteomes" id="UP001385951">
    <property type="component" value="Unassembled WGS sequence"/>
</dbReference>
<evidence type="ECO:0000313" key="2">
    <source>
        <dbReference type="EMBL" id="KAK7676275.1"/>
    </source>
</evidence>
<name>A0AAW0F787_9APHY</name>
<dbReference type="AlphaFoldDB" id="A0AAW0F787"/>
<comment type="caution">
    <text evidence="2">The sequence shown here is derived from an EMBL/GenBank/DDBJ whole genome shotgun (WGS) entry which is preliminary data.</text>
</comment>
<feature type="region of interest" description="Disordered" evidence="1">
    <location>
        <begin position="179"/>
        <end position="212"/>
    </location>
</feature>
<reference evidence="2 3" key="1">
    <citation type="submission" date="2022-09" db="EMBL/GenBank/DDBJ databases">
        <authorList>
            <person name="Palmer J.M."/>
        </authorList>
    </citation>
    <scope>NUCLEOTIDE SEQUENCE [LARGE SCALE GENOMIC DNA]</scope>
    <source>
        <strain evidence="2 3">DSM 7382</strain>
    </source>
</reference>
<dbReference type="EMBL" id="JASBNA010000125">
    <property type="protein sequence ID" value="KAK7676275.1"/>
    <property type="molecule type" value="Genomic_DNA"/>
</dbReference>
<feature type="compositionally biased region" description="Polar residues" evidence="1">
    <location>
        <begin position="179"/>
        <end position="191"/>
    </location>
</feature>
<proteinExistence type="predicted"/>
<accession>A0AAW0F787</accession>
<protein>
    <submittedName>
        <fullName evidence="2">Uncharacterized protein</fullName>
    </submittedName>
</protein>
<sequence>MILDPTSAQPLLALQESVSMEKLQEPSTVDYSNVPDLSSLRSPSPIQSSPPDINMDLRTPSPIPGFASGASVPDIFNLESPSPIQECLPLPDVASLRLHSPLPTSGPSVPDVFDQASPSPIQDCLLLPDVAPLQSSFVSGPSASDMLGQDSPSPIQDCLPLLDVTTLQQTFPIASFASGPSVSDTFSQESPSPIRDCLPLPDVAPSQSPSSIASFVSGSSVPNILDQESPSPIQECLPLPDIHNLRSPSPISAYHPCSVPSLDELRTLSPAQTFSSVPDASSHPSPSPIQSEHGQSGYSSYLSLDTLSLENHTPREPAVKRSRCPYLVAEPGRPFLLTDINDVSSPSPIASPTSSNDSDEIIYLGTSVPVAEGQLERRVYYTGRTILMMDECDLFFWSIVKHHWFGPNQLLHWRRWAKDHRMTIKLAEDLLDFPHRYPELFKSHMVPICGLPVDDQGWYILPPLQDTEPQLKFTAEIELVTGSPEAPEPQALDDGAIITEQSSADFVDFTRIEYDGLYPAEMKRALFRQHNNFGLPPGEGFVNEWQRHLRSAAGVPELRMLETRCIKPTMVVSNFETPYPDVPPHPSTNLSHKDSELDDNKNLIKVMRELSSAISDLRKCTSEVFGTAHYDRIARQGGN</sequence>
<gene>
    <name evidence="2" type="ORF">QCA50_020776</name>
</gene>
<keyword evidence="3" id="KW-1185">Reference proteome</keyword>